<gene>
    <name evidence="3" type="ORF">GCM10025864_43720</name>
</gene>
<comment type="caution">
    <text evidence="3">The sequence shown here is derived from an EMBL/GenBank/DDBJ whole genome shotgun (WGS) entry which is preliminary data.</text>
</comment>
<dbReference type="Gene3D" id="3.30.420.40">
    <property type="match status" value="1"/>
</dbReference>
<proteinExistence type="inferred from homology"/>
<evidence type="ECO:0008006" key="5">
    <source>
        <dbReference type="Google" id="ProtNLM"/>
    </source>
</evidence>
<dbReference type="EMBL" id="BSUK01000001">
    <property type="protein sequence ID" value="GMA26613.1"/>
    <property type="molecule type" value="Genomic_DNA"/>
</dbReference>
<feature type="region of interest" description="Disordered" evidence="2">
    <location>
        <begin position="104"/>
        <end position="137"/>
    </location>
</feature>
<protein>
    <recommendedName>
        <fullName evidence="5">ROK family protein</fullName>
    </recommendedName>
</protein>
<dbReference type="InterPro" id="IPR000600">
    <property type="entry name" value="ROK"/>
</dbReference>
<keyword evidence="4" id="KW-1185">Reference proteome</keyword>
<reference evidence="4" key="1">
    <citation type="journal article" date="2019" name="Int. J. Syst. Evol. Microbiol.">
        <title>The Global Catalogue of Microorganisms (GCM) 10K type strain sequencing project: providing services to taxonomists for standard genome sequencing and annotation.</title>
        <authorList>
            <consortium name="The Broad Institute Genomics Platform"/>
            <consortium name="The Broad Institute Genome Sequencing Center for Infectious Disease"/>
            <person name="Wu L."/>
            <person name="Ma J."/>
        </authorList>
    </citation>
    <scope>NUCLEOTIDE SEQUENCE [LARGE SCALE GENOMIC DNA]</scope>
    <source>
        <strain evidence="4">NBRC 106348</strain>
    </source>
</reference>
<evidence type="ECO:0000313" key="4">
    <source>
        <dbReference type="Proteomes" id="UP001157091"/>
    </source>
</evidence>
<evidence type="ECO:0000256" key="2">
    <source>
        <dbReference type="SAM" id="MobiDB-lite"/>
    </source>
</evidence>
<evidence type="ECO:0000313" key="3">
    <source>
        <dbReference type="EMBL" id="GMA26613.1"/>
    </source>
</evidence>
<name>A0ABQ6I8Y2_9MICO</name>
<sequence length="137" mass="14771">MDRACDAAGVTRDHVRLAVVGVSAAVDEADDTLRFAEDFPRWPATGVRRRLADALGCDVVLDNDVKLAAVAEREDGAGRGEDAFTILWMGQGWASRPTWAASSCAAPRARRGRSATCGPRPRSRRSTPSNRRPCTTC</sequence>
<organism evidence="3 4">
    <name type="scientific">Luteimicrobium album</name>
    <dbReference type="NCBI Taxonomy" id="1054550"/>
    <lineage>
        <taxon>Bacteria</taxon>
        <taxon>Bacillati</taxon>
        <taxon>Actinomycetota</taxon>
        <taxon>Actinomycetes</taxon>
        <taxon>Micrococcales</taxon>
        <taxon>Luteimicrobium</taxon>
    </lineage>
</organism>
<accession>A0ABQ6I8Y2</accession>
<dbReference type="InterPro" id="IPR043129">
    <property type="entry name" value="ATPase_NBD"/>
</dbReference>
<dbReference type="CDD" id="cd23763">
    <property type="entry name" value="ASKHA_ATPase_ROK"/>
    <property type="match status" value="1"/>
</dbReference>
<dbReference type="SUPFAM" id="SSF53067">
    <property type="entry name" value="Actin-like ATPase domain"/>
    <property type="match status" value="1"/>
</dbReference>
<comment type="similarity">
    <text evidence="1">Belongs to the ROK (NagC/XylR) family.</text>
</comment>
<dbReference type="Pfam" id="PF00480">
    <property type="entry name" value="ROK"/>
    <property type="match status" value="1"/>
</dbReference>
<dbReference type="Proteomes" id="UP001157091">
    <property type="component" value="Unassembled WGS sequence"/>
</dbReference>
<evidence type="ECO:0000256" key="1">
    <source>
        <dbReference type="ARBA" id="ARBA00006479"/>
    </source>
</evidence>
<feature type="compositionally biased region" description="Low complexity" evidence="2">
    <location>
        <begin position="126"/>
        <end position="137"/>
    </location>
</feature>